<gene>
    <name evidence="2" type="ORF">LCPAC202_02200</name>
</gene>
<organism evidence="2">
    <name type="scientific">Pithovirus LCPAC202</name>
    <dbReference type="NCBI Taxonomy" id="2506592"/>
    <lineage>
        <taxon>Viruses</taxon>
        <taxon>Pithoviruses</taxon>
    </lineage>
</organism>
<reference evidence="2" key="1">
    <citation type="journal article" date="2019" name="MBio">
        <title>Virus Genomes from Deep Sea Sediments Expand the Ocean Megavirome and Support Independent Origins of Viral Gigantism.</title>
        <authorList>
            <person name="Backstrom D."/>
            <person name="Yutin N."/>
            <person name="Jorgensen S.L."/>
            <person name="Dharamshi J."/>
            <person name="Homa F."/>
            <person name="Zaremba-Niedwiedzka K."/>
            <person name="Spang A."/>
            <person name="Wolf Y.I."/>
            <person name="Koonin E.V."/>
            <person name="Ettema T.J."/>
        </authorList>
    </citation>
    <scope>NUCLEOTIDE SEQUENCE</scope>
</reference>
<name>A0A481Z6K8_9VIRU</name>
<sequence length="308" mass="34415">MSSQEFSSEGSDSNDQESFNGSDISSDDSSLGMSEDEIDDNDFFAQLALSEERGTPIIQPKSFSPPQPFEVISTPQPLAQPKPITILSAPKPTLFLSTRQTLPQLLPPPKPTTNLSALPQLLKPTTTLTNRQTLPQLLPPPKPTMVLSTQQNLLQPLVRPKPTIVLSTRQNLLQPLVGSKQASRFPQILTSTGTPIEQIIAPSRPVKTESVNDIIKKNAREEQQRWEYRDKYTRRAETILGNIFKYITNDQMSESFGMTVNQINEISRMNAEQIVAIGQAKTNKLYEQVSYPSELETVIRIIDTRKIS</sequence>
<dbReference type="EMBL" id="MK500517">
    <property type="protein sequence ID" value="QBK91246.1"/>
    <property type="molecule type" value="Genomic_DNA"/>
</dbReference>
<feature type="region of interest" description="Disordered" evidence="1">
    <location>
        <begin position="1"/>
        <end position="41"/>
    </location>
</feature>
<feature type="compositionally biased region" description="Low complexity" evidence="1">
    <location>
        <begin position="1"/>
        <end position="13"/>
    </location>
</feature>
<accession>A0A481Z6K8</accession>
<evidence type="ECO:0000313" key="2">
    <source>
        <dbReference type="EMBL" id="QBK91246.1"/>
    </source>
</evidence>
<protein>
    <submittedName>
        <fullName evidence="2">Uncharacterized protein</fullName>
    </submittedName>
</protein>
<evidence type="ECO:0000256" key="1">
    <source>
        <dbReference type="SAM" id="MobiDB-lite"/>
    </source>
</evidence>
<proteinExistence type="predicted"/>